<dbReference type="AlphaFoldDB" id="A0A4U2MLC6"/>
<dbReference type="InterPro" id="IPR016024">
    <property type="entry name" value="ARM-type_fold"/>
</dbReference>
<sequence length="169" mass="18047">MDCNNPCNQRFNPFPPSSCSNSCGSCYQTIPISQQQISQLITLLTSFKNLIPAYVSDPSDANRLALLNVFTQLLDLFNSLIPSPEGNYVKQFIQSIITVLQSPTPNIAQLLLLLPPFYSALGSYLFCLKIDPSTLQLLLNLLIGLIIVTPGGGATGATGPTGATGLDGI</sequence>
<dbReference type="SUPFAM" id="SSF48371">
    <property type="entry name" value="ARM repeat"/>
    <property type="match status" value="1"/>
</dbReference>
<dbReference type="EMBL" id="SZOM01000221">
    <property type="protein sequence ID" value="TKH11897.1"/>
    <property type="molecule type" value="Genomic_DNA"/>
</dbReference>
<comment type="caution">
    <text evidence="1">The sequence shown here is derived from an EMBL/GenBank/DDBJ whole genome shotgun (WGS) entry which is preliminary data.</text>
</comment>
<evidence type="ECO:0000313" key="2">
    <source>
        <dbReference type="Proteomes" id="UP000306037"/>
    </source>
</evidence>
<dbReference type="RefSeq" id="WP_137053224.1">
    <property type="nucleotide sequence ID" value="NZ_SZOM01000221.1"/>
</dbReference>
<reference evidence="1 2" key="1">
    <citation type="journal article" date="2019" name="Environ. Microbiol.">
        <title>An active ?-lactamase is a part of an orchestrated cell wall stress resistance network of Bacillus subtilis and related rhizosphere species.</title>
        <authorList>
            <person name="Bucher T."/>
            <person name="Keren-Paz A."/>
            <person name="Hausser J."/>
            <person name="Olender T."/>
            <person name="Cytryn E."/>
            <person name="Kolodkin-Gal I."/>
        </authorList>
    </citation>
    <scope>NUCLEOTIDE SEQUENCE [LARGE SCALE GENOMIC DNA]</scope>
    <source>
        <strain evidence="1 2">I71</strain>
    </source>
</reference>
<protein>
    <submittedName>
        <fullName evidence="1">Collagen-like repeat preface domain-containing protein</fullName>
    </submittedName>
</protein>
<keyword evidence="1" id="KW-0176">Collagen</keyword>
<dbReference type="Proteomes" id="UP000306037">
    <property type="component" value="Unassembled WGS sequence"/>
</dbReference>
<dbReference type="NCBIfam" id="NF033172">
    <property type="entry name" value="N_to_GlyXaaXaa"/>
    <property type="match status" value="1"/>
</dbReference>
<gene>
    <name evidence="1" type="ORF">FC694_23135</name>
</gene>
<feature type="non-terminal residue" evidence="1">
    <location>
        <position position="169"/>
    </location>
</feature>
<dbReference type="InterPro" id="IPR048009">
    <property type="entry name" value="NGRR_dom"/>
</dbReference>
<evidence type="ECO:0000313" key="1">
    <source>
        <dbReference type="EMBL" id="TKH11897.1"/>
    </source>
</evidence>
<organism evidence="1 2">
    <name type="scientific">Bacillus wiedmannii</name>
    <dbReference type="NCBI Taxonomy" id="1890302"/>
    <lineage>
        <taxon>Bacteria</taxon>
        <taxon>Bacillati</taxon>
        <taxon>Bacillota</taxon>
        <taxon>Bacilli</taxon>
        <taxon>Bacillales</taxon>
        <taxon>Bacillaceae</taxon>
        <taxon>Bacillus</taxon>
        <taxon>Bacillus cereus group</taxon>
    </lineage>
</organism>
<accession>A0A4U2MLC6</accession>
<proteinExistence type="predicted"/>
<name>A0A4U2MLC6_9BACI</name>